<dbReference type="InterPro" id="IPR012312">
    <property type="entry name" value="Hemerythrin-like"/>
</dbReference>
<dbReference type="Proteomes" id="UP000326546">
    <property type="component" value="Chromosome"/>
</dbReference>
<sequence length="145" mass="15726">MCTYCGCESIEVIGRFMAEHTAIINAAGQLRRAIEGGGEEAVHAAADTLAGLLHPHTAAEEVGLFSVMRREEQFTEHISDLCSEHTELDERLAAVRAGDHAAYPAFEHLLRQHIDREDNGLFPAAAIALDGPDWAEVEQTTPPAP</sequence>
<dbReference type="KEGG" id="serw:FY030_15185"/>
<name>A0A5J6V7W8_9MICO</name>
<dbReference type="EMBL" id="CP044427">
    <property type="protein sequence ID" value="QFG69868.1"/>
    <property type="molecule type" value="Genomic_DNA"/>
</dbReference>
<accession>A0A5J6V7W8</accession>
<dbReference type="AlphaFoldDB" id="A0A5J6V7W8"/>
<protein>
    <submittedName>
        <fullName evidence="2">Hemerythrin domain-containing protein</fullName>
    </submittedName>
</protein>
<evidence type="ECO:0000259" key="1">
    <source>
        <dbReference type="Pfam" id="PF01814"/>
    </source>
</evidence>
<organism evidence="2 3">
    <name type="scientific">Ornithinimicrobium pratense</name>
    <dbReference type="NCBI Taxonomy" id="2593973"/>
    <lineage>
        <taxon>Bacteria</taxon>
        <taxon>Bacillati</taxon>
        <taxon>Actinomycetota</taxon>
        <taxon>Actinomycetes</taxon>
        <taxon>Micrococcales</taxon>
        <taxon>Ornithinimicrobiaceae</taxon>
        <taxon>Ornithinimicrobium</taxon>
    </lineage>
</organism>
<evidence type="ECO:0000313" key="2">
    <source>
        <dbReference type="EMBL" id="QFG69868.1"/>
    </source>
</evidence>
<proteinExistence type="predicted"/>
<dbReference type="Gene3D" id="1.20.120.520">
    <property type="entry name" value="nmb1532 protein domain like"/>
    <property type="match status" value="1"/>
</dbReference>
<reference evidence="2 3" key="1">
    <citation type="submission" date="2019-09" db="EMBL/GenBank/DDBJ databases">
        <title>Serinicoccus pratensis sp. nov., isolated from meadow soil.</title>
        <authorList>
            <person name="Zhang W."/>
        </authorList>
    </citation>
    <scope>NUCLEOTIDE SEQUENCE [LARGE SCALE GENOMIC DNA]</scope>
    <source>
        <strain evidence="2 3">W204</strain>
    </source>
</reference>
<keyword evidence="3" id="KW-1185">Reference proteome</keyword>
<dbReference type="OrthoDB" id="3381279at2"/>
<feature type="domain" description="Hemerythrin-like" evidence="1">
    <location>
        <begin position="14"/>
        <end position="125"/>
    </location>
</feature>
<evidence type="ECO:0000313" key="3">
    <source>
        <dbReference type="Proteomes" id="UP000326546"/>
    </source>
</evidence>
<dbReference type="Pfam" id="PF01814">
    <property type="entry name" value="Hemerythrin"/>
    <property type="match status" value="1"/>
</dbReference>
<gene>
    <name evidence="2" type="ORF">FY030_15185</name>
</gene>